<protein>
    <recommendedName>
        <fullName evidence="4">Pinin</fullName>
    </recommendedName>
</protein>
<proteinExistence type="predicted"/>
<reference evidence="2 3" key="1">
    <citation type="submission" date="2024-05" db="EMBL/GenBank/DDBJ databases">
        <title>Genome sequencing and assembly of Indian major carp, Cirrhinus mrigala (Hamilton, 1822).</title>
        <authorList>
            <person name="Mohindra V."/>
            <person name="Chowdhury L.M."/>
            <person name="Lal K."/>
            <person name="Jena J.K."/>
        </authorList>
    </citation>
    <scope>NUCLEOTIDE SEQUENCE [LARGE SCALE GENOMIC DNA]</scope>
    <source>
        <strain evidence="2">CM1030</strain>
        <tissue evidence="2">Blood</tissue>
    </source>
</reference>
<accession>A0ABD0NL76</accession>
<dbReference type="AlphaFoldDB" id="A0ABD0NL76"/>
<sequence>PVVESANIDRSESEVKVEEQVMSDEGGAEAEPEAQLEPEASSTEENQAAATRSQPENEVSEVEIPNVGKILVRSDADGYNEE</sequence>
<evidence type="ECO:0008006" key="4">
    <source>
        <dbReference type="Google" id="ProtNLM"/>
    </source>
</evidence>
<feature type="compositionally biased region" description="Basic and acidic residues" evidence="1">
    <location>
        <begin position="7"/>
        <end position="19"/>
    </location>
</feature>
<feature type="compositionally biased region" description="Polar residues" evidence="1">
    <location>
        <begin position="41"/>
        <end position="57"/>
    </location>
</feature>
<evidence type="ECO:0000313" key="3">
    <source>
        <dbReference type="Proteomes" id="UP001529510"/>
    </source>
</evidence>
<dbReference type="EMBL" id="JAMKFB020000021">
    <property type="protein sequence ID" value="KAL0162719.1"/>
    <property type="molecule type" value="Genomic_DNA"/>
</dbReference>
<gene>
    <name evidence="2" type="ORF">M9458_042115</name>
</gene>
<feature type="region of interest" description="Disordered" evidence="1">
    <location>
        <begin position="1"/>
        <end position="82"/>
    </location>
</feature>
<comment type="caution">
    <text evidence="2">The sequence shown here is derived from an EMBL/GenBank/DDBJ whole genome shotgun (WGS) entry which is preliminary data.</text>
</comment>
<organism evidence="2 3">
    <name type="scientific">Cirrhinus mrigala</name>
    <name type="common">Mrigala</name>
    <dbReference type="NCBI Taxonomy" id="683832"/>
    <lineage>
        <taxon>Eukaryota</taxon>
        <taxon>Metazoa</taxon>
        <taxon>Chordata</taxon>
        <taxon>Craniata</taxon>
        <taxon>Vertebrata</taxon>
        <taxon>Euteleostomi</taxon>
        <taxon>Actinopterygii</taxon>
        <taxon>Neopterygii</taxon>
        <taxon>Teleostei</taxon>
        <taxon>Ostariophysi</taxon>
        <taxon>Cypriniformes</taxon>
        <taxon>Cyprinidae</taxon>
        <taxon>Labeoninae</taxon>
        <taxon>Labeonini</taxon>
        <taxon>Cirrhinus</taxon>
    </lineage>
</organism>
<dbReference type="Proteomes" id="UP001529510">
    <property type="component" value="Unassembled WGS sequence"/>
</dbReference>
<evidence type="ECO:0000313" key="2">
    <source>
        <dbReference type="EMBL" id="KAL0162719.1"/>
    </source>
</evidence>
<feature type="compositionally biased region" description="Acidic residues" evidence="1">
    <location>
        <begin position="26"/>
        <end position="36"/>
    </location>
</feature>
<evidence type="ECO:0000256" key="1">
    <source>
        <dbReference type="SAM" id="MobiDB-lite"/>
    </source>
</evidence>
<keyword evidence="3" id="KW-1185">Reference proteome</keyword>
<feature type="non-terminal residue" evidence="2">
    <location>
        <position position="82"/>
    </location>
</feature>
<feature type="non-terminal residue" evidence="2">
    <location>
        <position position="1"/>
    </location>
</feature>
<name>A0ABD0NL76_CIRMR</name>